<protein>
    <recommendedName>
        <fullName evidence="4">Tyr recombinase domain-containing protein</fullName>
    </recommendedName>
</protein>
<accession>A0ABS4AS77</accession>
<evidence type="ECO:0000256" key="1">
    <source>
        <dbReference type="SAM" id="MobiDB-lite"/>
    </source>
</evidence>
<sequence length="158" mass="17978">MTYDMHPELVPVFDRYLSSVRPTQPGSACTAALWIGTRGKALFTLDLGKVVRRRTKRWFGRAEGPHWFRKCLRTTASMLSPELALDAGVALGHSPQVSIDHYLKSRGTEALRRHGARISRLRRETRVLAERFYRERDDTNGQRVGHDRPGRIVRGASP</sequence>
<dbReference type="Proteomes" id="UP000680815">
    <property type="component" value="Unassembled WGS sequence"/>
</dbReference>
<evidence type="ECO:0000313" key="2">
    <source>
        <dbReference type="EMBL" id="MBP0464207.1"/>
    </source>
</evidence>
<keyword evidence="3" id="KW-1185">Reference proteome</keyword>
<name>A0ABS4AS77_9PROT</name>
<proteinExistence type="predicted"/>
<organism evidence="2 3">
    <name type="scientific">Roseomonas nitratireducens</name>
    <dbReference type="NCBI Taxonomy" id="2820810"/>
    <lineage>
        <taxon>Bacteria</taxon>
        <taxon>Pseudomonadati</taxon>
        <taxon>Pseudomonadota</taxon>
        <taxon>Alphaproteobacteria</taxon>
        <taxon>Acetobacterales</taxon>
        <taxon>Roseomonadaceae</taxon>
        <taxon>Roseomonas</taxon>
    </lineage>
</organism>
<reference evidence="2 3" key="1">
    <citation type="submission" date="2021-03" db="EMBL/GenBank/DDBJ databases">
        <authorList>
            <person name="So Y."/>
        </authorList>
    </citation>
    <scope>NUCLEOTIDE SEQUENCE [LARGE SCALE GENOMIC DNA]</scope>
    <source>
        <strain evidence="2 3">PWR1</strain>
    </source>
</reference>
<feature type="compositionally biased region" description="Basic and acidic residues" evidence="1">
    <location>
        <begin position="138"/>
        <end position="150"/>
    </location>
</feature>
<evidence type="ECO:0000313" key="3">
    <source>
        <dbReference type="Proteomes" id="UP000680815"/>
    </source>
</evidence>
<dbReference type="EMBL" id="JAGIYZ010000008">
    <property type="protein sequence ID" value="MBP0464207.1"/>
    <property type="molecule type" value="Genomic_DNA"/>
</dbReference>
<evidence type="ECO:0008006" key="4">
    <source>
        <dbReference type="Google" id="ProtNLM"/>
    </source>
</evidence>
<comment type="caution">
    <text evidence="2">The sequence shown here is derived from an EMBL/GenBank/DDBJ whole genome shotgun (WGS) entry which is preliminary data.</text>
</comment>
<dbReference type="RefSeq" id="WP_209351584.1">
    <property type="nucleotide sequence ID" value="NZ_JAGIYZ010000008.1"/>
</dbReference>
<gene>
    <name evidence="2" type="ORF">J5Y09_09810</name>
</gene>
<feature type="region of interest" description="Disordered" evidence="1">
    <location>
        <begin position="138"/>
        <end position="158"/>
    </location>
</feature>